<evidence type="ECO:0000313" key="5">
    <source>
        <dbReference type="Proteomes" id="UP000004690"/>
    </source>
</evidence>
<evidence type="ECO:0000313" key="4">
    <source>
        <dbReference type="EMBL" id="EIJ40022.1"/>
    </source>
</evidence>
<dbReference type="InterPro" id="IPR000184">
    <property type="entry name" value="Bac_surfAg_D15"/>
</dbReference>
<organism evidence="4 5">
    <name type="scientific">Galbibacter orientalis DSM 19592</name>
    <dbReference type="NCBI Taxonomy" id="926559"/>
    <lineage>
        <taxon>Bacteria</taxon>
        <taxon>Pseudomonadati</taxon>
        <taxon>Bacteroidota</taxon>
        <taxon>Flavobacteriia</taxon>
        <taxon>Flavobacteriales</taxon>
        <taxon>Flavobacteriaceae</taxon>
        <taxon>Galbibacter</taxon>
    </lineage>
</organism>
<keyword evidence="5" id="KW-1185">Reference proteome</keyword>
<dbReference type="STRING" id="926559.JoomaDRAFT_3069"/>
<reference evidence="4 5" key="1">
    <citation type="submission" date="2012-02" db="EMBL/GenBank/DDBJ databases">
        <title>Improved High-Quality Draft genome of Joostella marina DSM 19592.</title>
        <authorList>
            <consortium name="US DOE Joint Genome Institute (JGI-PGF)"/>
            <person name="Lucas S."/>
            <person name="Copeland A."/>
            <person name="Lapidus A."/>
            <person name="Bruce D."/>
            <person name="Goodwin L."/>
            <person name="Pitluck S."/>
            <person name="Peters L."/>
            <person name="Chertkov O."/>
            <person name="Ovchinnikova G."/>
            <person name="Kyrpides N."/>
            <person name="Mavromatis K."/>
            <person name="Detter J.C."/>
            <person name="Han C."/>
            <person name="Land M."/>
            <person name="Hauser L."/>
            <person name="Markowitz V."/>
            <person name="Cheng J.-F."/>
            <person name="Hugenholtz P."/>
            <person name="Woyke T."/>
            <person name="Wu D."/>
            <person name="Tindall B."/>
            <person name="Brambilla E."/>
            <person name="Klenk H.-P."/>
            <person name="Eisen J.A."/>
        </authorList>
    </citation>
    <scope>NUCLEOTIDE SEQUENCE [LARGE SCALE GENOMIC DNA]</scope>
    <source>
        <strain evidence="4 5">DSM 19592</strain>
    </source>
</reference>
<dbReference type="Proteomes" id="UP000004690">
    <property type="component" value="Unassembled WGS sequence"/>
</dbReference>
<evidence type="ECO:0000256" key="2">
    <source>
        <dbReference type="ARBA" id="ARBA00023136"/>
    </source>
</evidence>
<proteinExistence type="predicted"/>
<evidence type="ECO:0000256" key="1">
    <source>
        <dbReference type="ARBA" id="ARBA00004370"/>
    </source>
</evidence>
<feature type="domain" description="Bacterial surface antigen (D15)" evidence="3">
    <location>
        <begin position="124"/>
        <end position="383"/>
    </location>
</feature>
<dbReference type="AlphaFoldDB" id="I3C8S9"/>
<dbReference type="GO" id="GO:0019867">
    <property type="term" value="C:outer membrane"/>
    <property type="evidence" value="ECO:0007669"/>
    <property type="project" value="InterPro"/>
</dbReference>
<dbReference type="eggNOG" id="COG0729">
    <property type="taxonomic scope" value="Bacteria"/>
</dbReference>
<dbReference type="Gene3D" id="2.40.160.50">
    <property type="entry name" value="membrane protein fhac: a member of the omp85/tpsb transporter family"/>
    <property type="match status" value="1"/>
</dbReference>
<name>I3C8S9_9FLAO</name>
<comment type="subcellular location">
    <subcellularLocation>
        <location evidence="1">Membrane</location>
    </subcellularLocation>
</comment>
<dbReference type="EMBL" id="JH651379">
    <property type="protein sequence ID" value="EIJ40022.1"/>
    <property type="molecule type" value="Genomic_DNA"/>
</dbReference>
<gene>
    <name evidence="4" type="ORF">JoomaDRAFT_3069</name>
</gene>
<sequence length="383" mass="44002">MLFFDCIFRVKLLDFNYYLQINQKEYMQKYTLIVSFFLLSQFGFSQIQVVDSTRSEEVKPEKRVDFTVMPFLSYNRNLEFMFGVIPMMMYKLDQNDDISPKSMSGVSAVYTTNGSYFVAFFNRFFFAENKWRAKFFAVKGDHISQFYDDDTEVPGFYEYATNTTVLSVGAQRRIVESLYGGLTYTYADYDTNYDNGNPSTAVTTNAIEMNLLYDTRDAIYYPMNGHKAQLRWISYPEWFGNDMEANKILMEYNKYIPMKNGKDIIAARASAKVGLGDIAFEQQVTIGNKDIRGYSQGEFRGDGIMAIQGEYRYNFGGKMGLVGFAGMATLYGSDVEDNNWKMYPGAGVGYRYQAFKKAKFNIGLDAAVGKDDWGIYFRIGEAF</sequence>
<dbReference type="Pfam" id="PF01103">
    <property type="entry name" value="Omp85"/>
    <property type="match status" value="1"/>
</dbReference>
<accession>I3C8S9</accession>
<keyword evidence="2" id="KW-0472">Membrane</keyword>
<protein>
    <submittedName>
        <fullName evidence="4">Outer membrane protein/protective antigen OMA87</fullName>
    </submittedName>
</protein>
<dbReference type="HOGENOM" id="CLU_046092_0_0_10"/>
<evidence type="ECO:0000259" key="3">
    <source>
        <dbReference type="Pfam" id="PF01103"/>
    </source>
</evidence>